<sequence>MLVVCSKFEDTKHIKQNTYKKRGIEMPAIPKKKKSMSGSINILGYKERDYHIAHCLEFDLVSQGATRKEARDNLASLIFSYLRFAIENNIEQFTYHPAPKIYWG</sequence>
<protein>
    <submittedName>
        <fullName evidence="1">Uncharacterized protein</fullName>
    </submittedName>
</protein>
<comment type="caution">
    <text evidence="1">The sequence shown here is derived from an EMBL/GenBank/DDBJ whole genome shotgun (WGS) entry which is preliminary data.</text>
</comment>
<accession>X1M2X5</accession>
<evidence type="ECO:0000313" key="1">
    <source>
        <dbReference type="EMBL" id="GAI08985.1"/>
    </source>
</evidence>
<dbReference type="SUPFAM" id="SSF143100">
    <property type="entry name" value="TTHA1013/TTHA0281-like"/>
    <property type="match status" value="1"/>
</dbReference>
<dbReference type="EMBL" id="BARV01006167">
    <property type="protein sequence ID" value="GAI08985.1"/>
    <property type="molecule type" value="Genomic_DNA"/>
</dbReference>
<dbReference type="Gene3D" id="3.30.160.250">
    <property type="match status" value="1"/>
</dbReference>
<gene>
    <name evidence="1" type="ORF">S06H3_12612</name>
</gene>
<name>X1M2X5_9ZZZZ</name>
<dbReference type="InterPro" id="IPR035069">
    <property type="entry name" value="TTHA1013/TTHA0281-like"/>
</dbReference>
<organism evidence="1">
    <name type="scientific">marine sediment metagenome</name>
    <dbReference type="NCBI Taxonomy" id="412755"/>
    <lineage>
        <taxon>unclassified sequences</taxon>
        <taxon>metagenomes</taxon>
        <taxon>ecological metagenomes</taxon>
    </lineage>
</organism>
<reference evidence="1" key="1">
    <citation type="journal article" date="2014" name="Front. Microbiol.">
        <title>High frequency of phylogenetically diverse reductive dehalogenase-homologous genes in deep subseafloor sedimentary metagenomes.</title>
        <authorList>
            <person name="Kawai M."/>
            <person name="Futagami T."/>
            <person name="Toyoda A."/>
            <person name="Takaki Y."/>
            <person name="Nishi S."/>
            <person name="Hori S."/>
            <person name="Arai W."/>
            <person name="Tsubouchi T."/>
            <person name="Morono Y."/>
            <person name="Uchiyama I."/>
            <person name="Ito T."/>
            <person name="Fujiyama A."/>
            <person name="Inagaki F."/>
            <person name="Takami H."/>
        </authorList>
    </citation>
    <scope>NUCLEOTIDE SEQUENCE</scope>
    <source>
        <strain evidence="1">Expedition CK06-06</strain>
    </source>
</reference>
<dbReference type="AlphaFoldDB" id="X1M2X5"/>
<proteinExistence type="predicted"/>